<protein>
    <submittedName>
        <fullName evidence="10">FAD-binding oxidoreductase</fullName>
    </submittedName>
</protein>
<feature type="binding site" evidence="7">
    <location>
        <begin position="215"/>
        <end position="221"/>
    </location>
    <ligand>
        <name>FAD</name>
        <dbReference type="ChEBI" id="CHEBI:57692"/>
    </ligand>
</feature>
<comment type="caution">
    <text evidence="10">The sequence shown here is derived from an EMBL/GenBank/DDBJ whole genome shotgun (WGS) entry which is preliminary data.</text>
</comment>
<evidence type="ECO:0000313" key="10">
    <source>
        <dbReference type="EMBL" id="MBK4346548.1"/>
    </source>
</evidence>
<dbReference type="InterPro" id="IPR006094">
    <property type="entry name" value="Oxid_FAD_bind_N"/>
</dbReference>
<feature type="active site" description="Proton donor/acceptor" evidence="5">
    <location>
        <position position="486"/>
    </location>
</feature>
<dbReference type="SUPFAM" id="SSF55103">
    <property type="entry name" value="FAD-linked oxidases, C-terminal domain"/>
    <property type="match status" value="1"/>
</dbReference>
<proteinExistence type="inferred from homology"/>
<feature type="binding site" evidence="6">
    <location>
        <position position="425"/>
    </location>
    <ligand>
        <name>substrate</name>
    </ligand>
</feature>
<dbReference type="InterPro" id="IPR004113">
    <property type="entry name" value="FAD-bd_oxidored_4_C"/>
</dbReference>
<dbReference type="Proteomes" id="UP000636458">
    <property type="component" value="Unassembled WGS sequence"/>
</dbReference>
<gene>
    <name evidence="10" type="ORF">IV501_02770</name>
</gene>
<feature type="binding site" evidence="7">
    <location>
        <begin position="279"/>
        <end position="285"/>
    </location>
    <ligand>
        <name>FAD</name>
        <dbReference type="ChEBI" id="CHEBI:57692"/>
    </ligand>
</feature>
<evidence type="ECO:0000259" key="9">
    <source>
        <dbReference type="PROSITE" id="PS51387"/>
    </source>
</evidence>
<dbReference type="Gene3D" id="3.30.70.3450">
    <property type="match status" value="1"/>
</dbReference>
<feature type="binding site" evidence="7">
    <location>
        <begin position="228"/>
        <end position="231"/>
    </location>
    <ligand>
        <name>FAD</name>
        <dbReference type="ChEBI" id="CHEBI:57692"/>
    </ligand>
</feature>
<evidence type="ECO:0000256" key="6">
    <source>
        <dbReference type="PIRSR" id="PIRSR625650-2"/>
    </source>
</evidence>
<evidence type="ECO:0000256" key="7">
    <source>
        <dbReference type="PIRSR" id="PIRSR625650-3"/>
    </source>
</evidence>
<dbReference type="InterPro" id="IPR016166">
    <property type="entry name" value="FAD-bd_PCMH"/>
</dbReference>
<comment type="cofactor">
    <cofactor evidence="7">
        <name>FAD</name>
        <dbReference type="ChEBI" id="CHEBI:57692"/>
    </cofactor>
</comment>
<dbReference type="InterPro" id="IPR016167">
    <property type="entry name" value="FAD-bd_PCMH_sub1"/>
</dbReference>
<dbReference type="Gene3D" id="3.30.300.330">
    <property type="match status" value="1"/>
</dbReference>
<dbReference type="InterPro" id="IPR025650">
    <property type="entry name" value="Alkyl-DHAP_Synthase"/>
</dbReference>
<keyword evidence="11" id="KW-1185">Reference proteome</keyword>
<dbReference type="Gene3D" id="3.30.43.10">
    <property type="entry name" value="Uridine Diphospho-n-acetylenolpyruvylglucosamine Reductase, domain 2"/>
    <property type="match status" value="1"/>
</dbReference>
<dbReference type="EMBL" id="JAEPES010000001">
    <property type="protein sequence ID" value="MBK4346548.1"/>
    <property type="molecule type" value="Genomic_DNA"/>
</dbReference>
<dbReference type="Gene3D" id="1.10.45.10">
    <property type="entry name" value="Vanillyl-alcohol Oxidase, Chain A, domain 4"/>
    <property type="match status" value="1"/>
</dbReference>
<feature type="domain" description="FAD-binding PCMH-type" evidence="9">
    <location>
        <begin position="114"/>
        <end position="295"/>
    </location>
</feature>
<dbReference type="Pfam" id="PF02913">
    <property type="entry name" value="FAD-oxidase_C"/>
    <property type="match status" value="1"/>
</dbReference>
<dbReference type="GO" id="GO:0071949">
    <property type="term" value="F:FAD binding"/>
    <property type="evidence" value="ECO:0007669"/>
    <property type="project" value="InterPro"/>
</dbReference>
<dbReference type="GO" id="GO:0016491">
    <property type="term" value="F:oxidoreductase activity"/>
    <property type="evidence" value="ECO:0007669"/>
    <property type="project" value="UniProtKB-KW"/>
</dbReference>
<reference evidence="10" key="1">
    <citation type="submission" date="2021-01" db="EMBL/GenBank/DDBJ databases">
        <title>Lacisediminihabitans sp. nov. strain G11-30, isolated from Antarctic Soil.</title>
        <authorList>
            <person name="Li J."/>
        </authorList>
    </citation>
    <scope>NUCLEOTIDE SEQUENCE</scope>
    <source>
        <strain evidence="10">G11-30</strain>
    </source>
</reference>
<dbReference type="RefSeq" id="WP_200554873.1">
    <property type="nucleotide sequence ID" value="NZ_JAEPES010000001.1"/>
</dbReference>
<evidence type="ECO:0000256" key="1">
    <source>
        <dbReference type="ARBA" id="ARBA00008000"/>
    </source>
</evidence>
<sequence length="590" mass="62989">MTDEKATSADHSTVKHMKWWGWGVEGVGFHHEDKPDFAPFVLKAVDVDLWTATKAQPLPFDKLDVPDSNVSPEFFAALTAAVGDDNVTSDAMDRVVHTFGKSLRDLVRVRSGKIERTPDVVVYPADEAQVQSVVDAAVAAGAVIIPFGGGSNIAGSLEPIVGETRTVVSLDLGRLNRVIEVDADSGLARIQAGALGPDLEAQLTERGWTLGHFPDSFTHSTLGGWVATRSSGMQSDKYGDIADIARGLRVVRPGGTLVIRAIPSASTGPSVREMIVGSEGRLGVITEVTVQVHRIPEKRDIYAYFFPNWATGLKAMQEISESDAAPSITRVSDARETGFSLATSKASKGMSKFLSGTVLPTLMKRKGWNLDDICLSFIGYEGGEAHAKRQKAIVDAIVKKHNGMGVGKGPGVLYDQKKFDTPYLRDFLLDMGAAGDVSETAAPWSKLAAVHDGAYAAAQGAFDKLGKVGWIMSHLSHSYHSGACLYFTFAFKFGEGDPIAEYDVVKSAIQQAFIDNGGTISHHHGVGLEHSPWLEQDISAGGVDLVKSLFASADPDGTFNPGKIVGGRLVGGRVATLIDTDAIETEEVQA</sequence>
<evidence type="ECO:0000256" key="5">
    <source>
        <dbReference type="PIRSR" id="PIRSR625650-1"/>
    </source>
</evidence>
<dbReference type="Gene3D" id="3.30.465.10">
    <property type="match status" value="1"/>
</dbReference>
<dbReference type="PROSITE" id="PS51387">
    <property type="entry name" value="FAD_PCMH"/>
    <property type="match status" value="1"/>
</dbReference>
<dbReference type="InterPro" id="IPR016171">
    <property type="entry name" value="Vanillyl_alc_oxidase_C-sub2"/>
</dbReference>
<organism evidence="10 11">
    <name type="scientific">Lacisediminihabitans changchengi</name>
    <dbReference type="NCBI Taxonomy" id="2787634"/>
    <lineage>
        <taxon>Bacteria</taxon>
        <taxon>Bacillati</taxon>
        <taxon>Actinomycetota</taxon>
        <taxon>Actinomycetes</taxon>
        <taxon>Micrococcales</taxon>
        <taxon>Microbacteriaceae</taxon>
        <taxon>Lacisediminihabitans</taxon>
    </lineage>
</organism>
<feature type="site" description="Important for enzyme activity" evidence="8">
    <location>
        <position position="330"/>
    </location>
</feature>
<comment type="similarity">
    <text evidence="1">Belongs to the FAD-binding oxidoreductase/transferase type 4 family.</text>
</comment>
<accession>A0A934W164</accession>
<keyword evidence="4" id="KW-0560">Oxidoreductase</keyword>
<keyword evidence="3 7" id="KW-0274">FAD</keyword>
<evidence type="ECO:0000313" key="11">
    <source>
        <dbReference type="Proteomes" id="UP000636458"/>
    </source>
</evidence>
<dbReference type="PANTHER" id="PTHR46568:SF1">
    <property type="entry name" value="ALKYLDIHYDROXYACETONEPHOSPHATE SYNTHASE, PEROXISOMAL"/>
    <property type="match status" value="1"/>
</dbReference>
<dbReference type="Pfam" id="PF01565">
    <property type="entry name" value="FAD_binding_4"/>
    <property type="match status" value="1"/>
</dbReference>
<name>A0A934W164_9MICO</name>
<evidence type="ECO:0000256" key="2">
    <source>
        <dbReference type="ARBA" id="ARBA00022630"/>
    </source>
</evidence>
<dbReference type="AlphaFoldDB" id="A0A934W164"/>
<dbReference type="PANTHER" id="PTHR46568">
    <property type="entry name" value="ALKYLDIHYDROXYACETONEPHOSPHATE SYNTHASE, PEROXISOMAL"/>
    <property type="match status" value="1"/>
</dbReference>
<evidence type="ECO:0000256" key="4">
    <source>
        <dbReference type="ARBA" id="ARBA00023002"/>
    </source>
</evidence>
<evidence type="ECO:0000256" key="8">
    <source>
        <dbReference type="PIRSR" id="PIRSR625650-4"/>
    </source>
</evidence>
<dbReference type="GO" id="GO:0008609">
    <property type="term" value="F:alkylglycerone-phosphate synthase activity"/>
    <property type="evidence" value="ECO:0007669"/>
    <property type="project" value="InterPro"/>
</dbReference>
<dbReference type="InterPro" id="IPR036318">
    <property type="entry name" value="FAD-bd_PCMH-like_sf"/>
</dbReference>
<dbReference type="SUPFAM" id="SSF56176">
    <property type="entry name" value="FAD-binding/transporter-associated domain-like"/>
    <property type="match status" value="1"/>
</dbReference>
<dbReference type="GO" id="GO:0008610">
    <property type="term" value="P:lipid biosynthetic process"/>
    <property type="evidence" value="ECO:0007669"/>
    <property type="project" value="InterPro"/>
</dbReference>
<keyword evidence="2" id="KW-0285">Flavoprotein</keyword>
<dbReference type="InterPro" id="IPR016164">
    <property type="entry name" value="FAD-linked_Oxase-like_C"/>
</dbReference>
<dbReference type="InterPro" id="IPR016169">
    <property type="entry name" value="FAD-bd_PCMH_sub2"/>
</dbReference>
<evidence type="ECO:0000256" key="3">
    <source>
        <dbReference type="ARBA" id="ARBA00022827"/>
    </source>
</evidence>